<dbReference type="InterPro" id="IPR046714">
    <property type="entry name" value="DUF6787"/>
</dbReference>
<feature type="transmembrane region" description="Helical" evidence="1">
    <location>
        <begin position="63"/>
        <end position="88"/>
    </location>
</feature>
<name>A0A6C0GVH5_9BACT</name>
<organism evidence="3 4">
    <name type="scientific">Rhodocytophaga rosea</name>
    <dbReference type="NCBI Taxonomy" id="2704465"/>
    <lineage>
        <taxon>Bacteria</taxon>
        <taxon>Pseudomonadati</taxon>
        <taxon>Bacteroidota</taxon>
        <taxon>Cytophagia</taxon>
        <taxon>Cytophagales</taxon>
        <taxon>Rhodocytophagaceae</taxon>
        <taxon>Rhodocytophaga</taxon>
    </lineage>
</organism>
<feature type="transmembrane region" description="Helical" evidence="1">
    <location>
        <begin position="20"/>
        <end position="43"/>
    </location>
</feature>
<accession>A0A6C0GVH5</accession>
<evidence type="ECO:0000313" key="3">
    <source>
        <dbReference type="EMBL" id="QHT72016.1"/>
    </source>
</evidence>
<dbReference type="EMBL" id="CP048222">
    <property type="protein sequence ID" value="QHT72016.1"/>
    <property type="molecule type" value="Genomic_DNA"/>
</dbReference>
<keyword evidence="1" id="KW-0472">Membrane</keyword>
<dbReference type="Pfam" id="PF20584">
    <property type="entry name" value="DUF6787"/>
    <property type="match status" value="1"/>
</dbReference>
<keyword evidence="1" id="KW-0812">Transmembrane</keyword>
<evidence type="ECO:0000256" key="1">
    <source>
        <dbReference type="SAM" id="Phobius"/>
    </source>
</evidence>
<protein>
    <recommendedName>
        <fullName evidence="2">DUF6787 domain-containing protein</fullName>
    </recommendedName>
</protein>
<sequence length="109" mass="12671">MTNERQKPSFINRLKEKWGVQSAIQVLLIILVFSLAGSTAVFLRKSFFELIGITEHTAFWLKTIVYILFLFPTYQALLLIYGALLGQFKFFWAKERKMLLAVRKLVIGQ</sequence>
<dbReference type="AlphaFoldDB" id="A0A6C0GVH5"/>
<evidence type="ECO:0000259" key="2">
    <source>
        <dbReference type="Pfam" id="PF20584"/>
    </source>
</evidence>
<gene>
    <name evidence="3" type="ORF">GXP67_13570</name>
</gene>
<reference evidence="3 4" key="1">
    <citation type="submission" date="2020-01" db="EMBL/GenBank/DDBJ databases">
        <authorList>
            <person name="Kim M.K."/>
        </authorList>
    </citation>
    <scope>NUCLEOTIDE SEQUENCE [LARGE SCALE GENOMIC DNA]</scope>
    <source>
        <strain evidence="3 4">172606-1</strain>
    </source>
</reference>
<keyword evidence="4" id="KW-1185">Reference proteome</keyword>
<feature type="domain" description="DUF6787" evidence="2">
    <location>
        <begin position="28"/>
        <end position="102"/>
    </location>
</feature>
<dbReference type="Proteomes" id="UP000480178">
    <property type="component" value="Chromosome"/>
</dbReference>
<evidence type="ECO:0000313" key="4">
    <source>
        <dbReference type="Proteomes" id="UP000480178"/>
    </source>
</evidence>
<proteinExistence type="predicted"/>
<keyword evidence="1" id="KW-1133">Transmembrane helix</keyword>
<dbReference type="KEGG" id="rhoz:GXP67_13570"/>